<feature type="transmembrane region" description="Helical" evidence="8">
    <location>
        <begin position="20"/>
        <end position="40"/>
    </location>
</feature>
<dbReference type="InterPro" id="IPR000522">
    <property type="entry name" value="ABC_transptr_permease_BtuC"/>
</dbReference>
<keyword evidence="3" id="KW-0813">Transport</keyword>
<keyword evidence="5 8" id="KW-0812">Transmembrane</keyword>
<evidence type="ECO:0000256" key="4">
    <source>
        <dbReference type="ARBA" id="ARBA00022475"/>
    </source>
</evidence>
<evidence type="ECO:0000256" key="5">
    <source>
        <dbReference type="ARBA" id="ARBA00022692"/>
    </source>
</evidence>
<dbReference type="FunFam" id="1.10.3470.10:FF:000001">
    <property type="entry name" value="Vitamin B12 ABC transporter permease BtuC"/>
    <property type="match status" value="1"/>
</dbReference>
<feature type="transmembrane region" description="Helical" evidence="8">
    <location>
        <begin position="294"/>
        <end position="316"/>
    </location>
</feature>
<gene>
    <name evidence="9" type="ORF">CTB96_17795</name>
</gene>
<organism evidence="9 10">
    <name type="scientific">Cryobacterium arcticum</name>
    <dbReference type="NCBI Taxonomy" id="670052"/>
    <lineage>
        <taxon>Bacteria</taxon>
        <taxon>Bacillati</taxon>
        <taxon>Actinomycetota</taxon>
        <taxon>Actinomycetes</taxon>
        <taxon>Micrococcales</taxon>
        <taxon>Microbacteriaceae</taxon>
        <taxon>Cryobacterium</taxon>
    </lineage>
</organism>
<dbReference type="PANTHER" id="PTHR30472:SF1">
    <property type="entry name" value="FE(3+) DICITRATE TRANSPORT SYSTEM PERMEASE PROTEIN FECC-RELATED"/>
    <property type="match status" value="1"/>
</dbReference>
<feature type="transmembrane region" description="Helical" evidence="8">
    <location>
        <begin position="163"/>
        <end position="184"/>
    </location>
</feature>
<feature type="transmembrane region" description="Helical" evidence="8">
    <location>
        <begin position="74"/>
        <end position="91"/>
    </location>
</feature>
<evidence type="ECO:0000256" key="2">
    <source>
        <dbReference type="ARBA" id="ARBA00007935"/>
    </source>
</evidence>
<sequence length="367" mass="36801">MTPDTLTTTSTRTPSARGVLVVGVLALAAVLAVATLSIFVGTRQFDPATVFGAFTGTAGEEAHAIILGQRVPRTILGIVGGAALAVGGALVQAHTRNPLADPGLLGVTAGSALAVVLAISLLGVTTPAGYLWFAFAGALVGTVLVAVFGSVATRRRDAGPASLVLAGAAVSALLGAVTGVMLLLDTATLDVYRFWTVGSLAGGRGFEALGVVWPFLVLGLLLALVQAPALNALALGDDIAQSLGRNVAGTRMLGLAAIVLLVGGAVACIGSLGFVGLVAPHLVRRLCRDDQRALVPLAAAAGALLVLVADILGRVAVAPNEIPVGITLGVLGGPAFLVLVVRSARRRSSRRRPATPQATAARRVVSS</sequence>
<dbReference type="Proteomes" id="UP000246722">
    <property type="component" value="Unassembled WGS sequence"/>
</dbReference>
<evidence type="ECO:0000256" key="7">
    <source>
        <dbReference type="ARBA" id="ARBA00023136"/>
    </source>
</evidence>
<proteinExistence type="inferred from homology"/>
<reference evidence="9 10" key="1">
    <citation type="submission" date="2018-05" db="EMBL/GenBank/DDBJ databases">
        <title>Genetic diversity of glacier-inhabiting Cryobacterium bacteria in China and description of Cryobacterium mengkeensis sp. nov. and Arthrobacter glacialis sp. nov.</title>
        <authorList>
            <person name="Liu Q."/>
            <person name="Xin Y.-H."/>
        </authorList>
    </citation>
    <scope>NUCLEOTIDE SEQUENCE [LARGE SCALE GENOMIC DNA]</scope>
    <source>
        <strain evidence="9 10">SK-1</strain>
    </source>
</reference>
<dbReference type="CDD" id="cd06550">
    <property type="entry name" value="TM_ABC_iron-siderophores_like"/>
    <property type="match status" value="1"/>
</dbReference>
<evidence type="ECO:0000313" key="9">
    <source>
        <dbReference type="EMBL" id="PXA68450.1"/>
    </source>
</evidence>
<keyword evidence="10" id="KW-1185">Reference proteome</keyword>
<dbReference type="PANTHER" id="PTHR30472">
    <property type="entry name" value="FERRIC ENTEROBACTIN TRANSPORT SYSTEM PERMEASE PROTEIN"/>
    <property type="match status" value="1"/>
</dbReference>
<name>A0A317ZPK8_9MICO</name>
<comment type="caution">
    <text evidence="9">The sequence shown here is derived from an EMBL/GenBank/DDBJ whole genome shotgun (WGS) entry which is preliminary data.</text>
</comment>
<dbReference type="GO" id="GO:0033214">
    <property type="term" value="P:siderophore-iron import into cell"/>
    <property type="evidence" value="ECO:0007669"/>
    <property type="project" value="TreeGrafter"/>
</dbReference>
<dbReference type="EMBL" id="QHLY01000012">
    <property type="protein sequence ID" value="PXA68450.1"/>
    <property type="molecule type" value="Genomic_DNA"/>
</dbReference>
<evidence type="ECO:0000256" key="6">
    <source>
        <dbReference type="ARBA" id="ARBA00022989"/>
    </source>
</evidence>
<evidence type="ECO:0000256" key="3">
    <source>
        <dbReference type="ARBA" id="ARBA00022448"/>
    </source>
</evidence>
<dbReference type="OrthoDB" id="9782305at2"/>
<feature type="transmembrane region" description="Helical" evidence="8">
    <location>
        <begin position="131"/>
        <end position="151"/>
    </location>
</feature>
<dbReference type="InterPro" id="IPR037294">
    <property type="entry name" value="ABC_BtuC-like"/>
</dbReference>
<evidence type="ECO:0000313" key="10">
    <source>
        <dbReference type="Proteomes" id="UP000246722"/>
    </source>
</evidence>
<dbReference type="AlphaFoldDB" id="A0A317ZPK8"/>
<feature type="transmembrane region" description="Helical" evidence="8">
    <location>
        <begin position="322"/>
        <end position="341"/>
    </location>
</feature>
<keyword evidence="6 8" id="KW-1133">Transmembrane helix</keyword>
<feature type="transmembrane region" description="Helical" evidence="8">
    <location>
        <begin position="252"/>
        <end position="282"/>
    </location>
</feature>
<dbReference type="Pfam" id="PF01032">
    <property type="entry name" value="FecCD"/>
    <property type="match status" value="1"/>
</dbReference>
<feature type="transmembrane region" description="Helical" evidence="8">
    <location>
        <begin position="205"/>
        <end position="225"/>
    </location>
</feature>
<dbReference type="GO" id="GO:0022857">
    <property type="term" value="F:transmembrane transporter activity"/>
    <property type="evidence" value="ECO:0007669"/>
    <property type="project" value="InterPro"/>
</dbReference>
<protein>
    <submittedName>
        <fullName evidence="9">Iron ABC transporter permease</fullName>
    </submittedName>
</protein>
<keyword evidence="4" id="KW-1003">Cell membrane</keyword>
<keyword evidence="7 8" id="KW-0472">Membrane</keyword>
<dbReference type="SUPFAM" id="SSF81345">
    <property type="entry name" value="ABC transporter involved in vitamin B12 uptake, BtuC"/>
    <property type="match status" value="1"/>
</dbReference>
<feature type="transmembrane region" description="Helical" evidence="8">
    <location>
        <begin position="103"/>
        <end position="124"/>
    </location>
</feature>
<evidence type="ECO:0000256" key="8">
    <source>
        <dbReference type="SAM" id="Phobius"/>
    </source>
</evidence>
<dbReference type="Gene3D" id="1.10.3470.10">
    <property type="entry name" value="ABC transporter involved in vitamin B12 uptake, BtuC"/>
    <property type="match status" value="1"/>
</dbReference>
<dbReference type="GO" id="GO:0005886">
    <property type="term" value="C:plasma membrane"/>
    <property type="evidence" value="ECO:0007669"/>
    <property type="project" value="UniProtKB-SubCell"/>
</dbReference>
<accession>A0A317ZPK8</accession>
<comment type="subcellular location">
    <subcellularLocation>
        <location evidence="1">Cell membrane</location>
        <topology evidence="1">Multi-pass membrane protein</topology>
    </subcellularLocation>
</comment>
<evidence type="ECO:0000256" key="1">
    <source>
        <dbReference type="ARBA" id="ARBA00004651"/>
    </source>
</evidence>
<comment type="similarity">
    <text evidence="2">Belongs to the binding-protein-dependent transport system permease family. FecCD subfamily.</text>
</comment>